<dbReference type="InterPro" id="IPR013783">
    <property type="entry name" value="Ig-like_fold"/>
</dbReference>
<dbReference type="Proteomes" id="UP001596415">
    <property type="component" value="Unassembled WGS sequence"/>
</dbReference>
<gene>
    <name evidence="5" type="ORF">ACFQO1_02710</name>
</gene>
<evidence type="ECO:0000259" key="4">
    <source>
        <dbReference type="Pfam" id="PF18962"/>
    </source>
</evidence>
<evidence type="ECO:0000256" key="2">
    <source>
        <dbReference type="SAM" id="MobiDB-lite"/>
    </source>
</evidence>
<name>A0ABW2MRU4_9FLAO</name>
<accession>A0ABW2MRU4</accession>
<dbReference type="RefSeq" id="WP_380216434.1">
    <property type="nucleotide sequence ID" value="NZ_JBHTBN010000001.1"/>
</dbReference>
<protein>
    <submittedName>
        <fullName evidence="5">Reprolysin-like metallopeptidase</fullName>
    </submittedName>
</protein>
<feature type="region of interest" description="Disordered" evidence="2">
    <location>
        <begin position="427"/>
        <end position="448"/>
    </location>
</feature>
<dbReference type="SUPFAM" id="SSF55486">
    <property type="entry name" value="Metalloproteases ('zincins'), catalytic domain"/>
    <property type="match status" value="1"/>
</dbReference>
<dbReference type="Pfam" id="PF18962">
    <property type="entry name" value="Por_Secre_tail"/>
    <property type="match status" value="1"/>
</dbReference>
<evidence type="ECO:0000313" key="6">
    <source>
        <dbReference type="Proteomes" id="UP001596415"/>
    </source>
</evidence>
<dbReference type="NCBIfam" id="TIGR04183">
    <property type="entry name" value="Por_Secre_tail"/>
    <property type="match status" value="1"/>
</dbReference>
<dbReference type="InterPro" id="IPR024079">
    <property type="entry name" value="MetalloPept_cat_dom_sf"/>
</dbReference>
<feature type="domain" description="Secretion system C-terminal sorting" evidence="4">
    <location>
        <begin position="680"/>
        <end position="756"/>
    </location>
</feature>
<comment type="caution">
    <text evidence="5">The sequence shown here is derived from an EMBL/GenBank/DDBJ whole genome shotgun (WGS) entry which is preliminary data.</text>
</comment>
<keyword evidence="1 3" id="KW-0732">Signal</keyword>
<feature type="signal peptide" evidence="3">
    <location>
        <begin position="1"/>
        <end position="23"/>
    </location>
</feature>
<evidence type="ECO:0000313" key="5">
    <source>
        <dbReference type="EMBL" id="MFC7356585.1"/>
    </source>
</evidence>
<evidence type="ECO:0000256" key="1">
    <source>
        <dbReference type="ARBA" id="ARBA00022729"/>
    </source>
</evidence>
<dbReference type="EMBL" id="JBHTBN010000001">
    <property type="protein sequence ID" value="MFC7356585.1"/>
    <property type="molecule type" value="Genomic_DNA"/>
</dbReference>
<organism evidence="5 6">
    <name type="scientific">Jejudonia soesokkakensis</name>
    <dbReference type="NCBI Taxonomy" id="1323432"/>
    <lineage>
        <taxon>Bacteria</taxon>
        <taxon>Pseudomonadati</taxon>
        <taxon>Bacteroidota</taxon>
        <taxon>Flavobacteriia</taxon>
        <taxon>Flavobacteriales</taxon>
        <taxon>Flavobacteriaceae</taxon>
        <taxon>Jejudonia</taxon>
    </lineage>
</organism>
<feature type="chain" id="PRO_5045732438" evidence="3">
    <location>
        <begin position="24"/>
        <end position="757"/>
    </location>
</feature>
<reference evidence="6" key="1">
    <citation type="journal article" date="2019" name="Int. J. Syst. Evol. Microbiol.">
        <title>The Global Catalogue of Microorganisms (GCM) 10K type strain sequencing project: providing services to taxonomists for standard genome sequencing and annotation.</title>
        <authorList>
            <consortium name="The Broad Institute Genomics Platform"/>
            <consortium name="The Broad Institute Genome Sequencing Center for Infectious Disease"/>
            <person name="Wu L."/>
            <person name="Ma J."/>
        </authorList>
    </citation>
    <scope>NUCLEOTIDE SEQUENCE [LARGE SCALE GENOMIC DNA]</scope>
    <source>
        <strain evidence="6">CGMCC 1.16306</strain>
    </source>
</reference>
<keyword evidence="6" id="KW-1185">Reference proteome</keyword>
<dbReference type="Pfam" id="PF13583">
    <property type="entry name" value="Reprolysin_4"/>
    <property type="match status" value="1"/>
</dbReference>
<sequence>MNTIAKKISVLATVFLTTVALQAQSTAWKKVSESRVSSSELLSRNSEPTNFNVFELNHDAFNRTLLNAPDRSTNRSSNVTISLPSVDGTLADFKVFKTSTLSEGLRLRYPGINSYVAKGIKDPTAIAHISVGTNGVHAMILSGNHPTVYVEPYTINNRQYIQYSRSEMGEPEDRAVCEITEAVDTSLLDLDELESLRNADDGQLRTFRLALACTGEYAQYHLNRQMIPSSATDAEKRAAVLSEYNTAMTRVNGLFERDVAITMVLISNTDDLIYLNGGTDPYTNNSGFTMLDENQNNINSVIGFANYDIGHVFSTGGGGVAQLRSPCTSGKARGVTGLPQPVNDGFYVDFVAHEMGHQYGANHTFNSDASSCGGGNRNASTAFEPGSGSTIMAYAGICPPENVQNFSDDYFTGISVIEMFNNVSSGPSSSCPTTSATNNEAPIADAGPNYTIPSSTPFILEGSATDSDSSSLTYCWEQRDNQLAPAPPQSTSTVGPNFRSFDPQTSPDRYMPSLNIVLNGSSGSTWERLPSVTRIMRFRLTVRDNEVGGGALSSDINSISVDGNSGPFVVTSQNATGTVWTTQTTETITWNVAGTDAAPVNTSTVDILFSEDGGQNFDRVIVSGTPNDGSEEINVPTVNTTTGRFMIRASENIYYDVNNRDIVVTGSLGVDDFNMSDLAIYPNPSDGLFNVSFSANTGKDVNISMYDVRGRLIDTQVFTNPSSNFNERIDYSNLNSGMYFVTITNGDQQTTKKITIQ</sequence>
<evidence type="ECO:0000256" key="3">
    <source>
        <dbReference type="SAM" id="SignalP"/>
    </source>
</evidence>
<dbReference type="Gene3D" id="2.60.40.10">
    <property type="entry name" value="Immunoglobulins"/>
    <property type="match status" value="1"/>
</dbReference>
<dbReference type="InterPro" id="IPR026444">
    <property type="entry name" value="Secre_tail"/>
</dbReference>
<dbReference type="Gene3D" id="3.40.390.10">
    <property type="entry name" value="Collagenase (Catalytic Domain)"/>
    <property type="match status" value="1"/>
</dbReference>
<proteinExistence type="predicted"/>